<dbReference type="Gene3D" id="3.40.30.10">
    <property type="entry name" value="Glutaredoxin"/>
    <property type="match status" value="1"/>
</dbReference>
<reference evidence="4" key="1">
    <citation type="submission" date="2024-03" db="EMBL/GenBank/DDBJ databases">
        <title>WGS assembly of Saponaria officinalis var. Norfolk2.</title>
        <authorList>
            <person name="Jenkins J."/>
            <person name="Shu S."/>
            <person name="Grimwood J."/>
            <person name="Barry K."/>
            <person name="Goodstein D."/>
            <person name="Schmutz J."/>
            <person name="Leebens-Mack J."/>
            <person name="Osbourn A."/>
        </authorList>
    </citation>
    <scope>NUCLEOTIDE SEQUENCE [LARGE SCALE GENOMIC DNA]</scope>
    <source>
        <strain evidence="4">JIC</strain>
    </source>
</reference>
<evidence type="ECO:0000256" key="2">
    <source>
        <dbReference type="SAM" id="Phobius"/>
    </source>
</evidence>
<feature type="compositionally biased region" description="Basic and acidic residues" evidence="1">
    <location>
        <begin position="668"/>
        <end position="683"/>
    </location>
</feature>
<dbReference type="PANTHER" id="PTHR44303:SF2">
    <property type="entry name" value="DNAJ HOMOLOG SUBFAMILY C MEMBER 16"/>
    <property type="match status" value="1"/>
</dbReference>
<dbReference type="InterPro" id="IPR036869">
    <property type="entry name" value="J_dom_sf"/>
</dbReference>
<dbReference type="Proteomes" id="UP001443914">
    <property type="component" value="Unassembled WGS sequence"/>
</dbReference>
<feature type="region of interest" description="Disordered" evidence="1">
    <location>
        <begin position="1"/>
        <end position="29"/>
    </location>
</feature>
<evidence type="ECO:0000256" key="1">
    <source>
        <dbReference type="SAM" id="MobiDB-lite"/>
    </source>
</evidence>
<evidence type="ECO:0000313" key="5">
    <source>
        <dbReference type="Proteomes" id="UP001443914"/>
    </source>
</evidence>
<gene>
    <name evidence="4" type="ORF">RND81_10G216600</name>
</gene>
<accession>A0AAW1I6K1</accession>
<keyword evidence="5" id="KW-1185">Reference proteome</keyword>
<dbReference type="Gene3D" id="1.10.287.110">
    <property type="entry name" value="DnaJ domain"/>
    <property type="match status" value="1"/>
</dbReference>
<feature type="region of interest" description="Disordered" evidence="1">
    <location>
        <begin position="659"/>
        <end position="718"/>
    </location>
</feature>
<name>A0AAW1I6K1_SAPOF</name>
<protein>
    <recommendedName>
        <fullName evidence="3">J domain-containing protein</fullName>
    </recommendedName>
</protein>
<feature type="compositionally biased region" description="Low complexity" evidence="1">
    <location>
        <begin position="9"/>
        <end position="20"/>
    </location>
</feature>
<dbReference type="InterPro" id="IPR001623">
    <property type="entry name" value="DnaJ_domain"/>
</dbReference>
<dbReference type="CDD" id="cd06257">
    <property type="entry name" value="DnaJ"/>
    <property type="match status" value="1"/>
</dbReference>
<dbReference type="SUPFAM" id="SSF52833">
    <property type="entry name" value="Thioredoxin-like"/>
    <property type="match status" value="1"/>
</dbReference>
<dbReference type="InterPro" id="IPR036249">
    <property type="entry name" value="Thioredoxin-like_sf"/>
</dbReference>
<dbReference type="CDD" id="cd02961">
    <property type="entry name" value="PDI_a_family"/>
    <property type="match status" value="1"/>
</dbReference>
<proteinExistence type="predicted"/>
<keyword evidence="2" id="KW-1133">Transmembrane helix</keyword>
<dbReference type="PROSITE" id="PS50076">
    <property type="entry name" value="DNAJ_2"/>
    <property type="match status" value="1"/>
</dbReference>
<dbReference type="PANTHER" id="PTHR44303">
    <property type="entry name" value="DNAJ HOMOLOG SUBFAMILY C MEMBER 16"/>
    <property type="match status" value="1"/>
</dbReference>
<evidence type="ECO:0000313" key="4">
    <source>
        <dbReference type="EMBL" id="KAK9684538.1"/>
    </source>
</evidence>
<feature type="domain" description="J" evidence="3">
    <location>
        <begin position="67"/>
        <end position="129"/>
    </location>
</feature>
<keyword evidence="2" id="KW-0812">Transmembrane</keyword>
<dbReference type="SUPFAM" id="SSF46565">
    <property type="entry name" value="Chaperone J-domain"/>
    <property type="match status" value="1"/>
</dbReference>
<keyword evidence="2" id="KW-0472">Membrane</keyword>
<evidence type="ECO:0000259" key="3">
    <source>
        <dbReference type="PROSITE" id="PS50076"/>
    </source>
</evidence>
<dbReference type="AlphaFoldDB" id="A0AAW1I6K1"/>
<dbReference type="EMBL" id="JBDFQZ010000010">
    <property type="protein sequence ID" value="KAK9684538.1"/>
    <property type="molecule type" value="Genomic_DNA"/>
</dbReference>
<sequence length="718" mass="81074">MEKQNPNFSSSSEKSATSSSPIPKNSTKQHPQSQIASIIKAYCIPATLFLLFLIFQVVLIPKSFPPSHYDVLGLRWQSSVEEVEEAYESFVSKWNSGAKLPMTNDFIKIRYAYELLTNPLWKRDFDLFGVDEHQHVLKNLMQLNSGKDYSSLKLPLLDTGSIDSHDIDFNTISFEDLQSVIGNKRPWLVKIYSSGSKQCLQFTTQWKKIATLLGEVADLGVIELGDFNLASHLAERKATGQPFFRNGLPSLIAFPQGCRSSNCLVRYEGELSVDAITDWFASNILKLPRIPYYTKDSLGPRFLSKSSYHKVKIMVFSDTGMRATPFVRQLAKNYQDYASFACVLWREEESSFWWTTYGLESAPATVFLKDPGTKPLIYYGSLNSSWFVDVMEDNKLHELPQLRSVTSMDLGCDARGYSRAGSNTNIWYCVIVIGRPSPELNQMREVLRRVQHKLSDECVKDTAISDELAAPSAIALKDKRLTFAWMDGEVQKNLCMFYIGGEHSLNCCGPRRSMEDAPQIVMVRYMRNDSAADIQDKKASNSLFDVLKDDVDPVSQLVARYDGSSDPVQIMEWISKIVKDGDSAKLPFFRTSTPELVPEDPNSLWFTSNEKFISTSYGIKHNVHRIVAGGRSLSGDPRTGPVLLLGALLSFGGIWLRRSQPTSSSDQSESRQTRNKEDIPKEWRNRRRTSLSAEVPPSMTDVEPKGAYQMEFSDSDKE</sequence>
<dbReference type="InterPro" id="IPR052448">
    <property type="entry name" value="DnaJ_C16_autophagy_reg"/>
</dbReference>
<feature type="transmembrane region" description="Helical" evidence="2">
    <location>
        <begin position="38"/>
        <end position="59"/>
    </location>
</feature>
<comment type="caution">
    <text evidence="4">The sequence shown here is derived from an EMBL/GenBank/DDBJ whole genome shotgun (WGS) entry which is preliminary data.</text>
</comment>
<organism evidence="4 5">
    <name type="scientific">Saponaria officinalis</name>
    <name type="common">Common soapwort</name>
    <name type="synonym">Lychnis saponaria</name>
    <dbReference type="NCBI Taxonomy" id="3572"/>
    <lineage>
        <taxon>Eukaryota</taxon>
        <taxon>Viridiplantae</taxon>
        <taxon>Streptophyta</taxon>
        <taxon>Embryophyta</taxon>
        <taxon>Tracheophyta</taxon>
        <taxon>Spermatophyta</taxon>
        <taxon>Magnoliopsida</taxon>
        <taxon>eudicotyledons</taxon>
        <taxon>Gunneridae</taxon>
        <taxon>Pentapetalae</taxon>
        <taxon>Caryophyllales</taxon>
        <taxon>Caryophyllaceae</taxon>
        <taxon>Caryophylleae</taxon>
        <taxon>Saponaria</taxon>
    </lineage>
</organism>